<protein>
    <recommendedName>
        <fullName evidence="4">dCTP deaminase, dUMP-forming</fullName>
        <ecNumber evidence="4">3.5.4.30</ecNumber>
    </recommendedName>
    <alternativeName>
        <fullName evidence="4">Bifunctional dCTP deaminase:dUTPase</fullName>
    </alternativeName>
    <alternativeName>
        <fullName evidence="4">DCD-DUT</fullName>
    </alternativeName>
</protein>
<organism evidence="5 6">
    <name type="scientific">Capsulimonas corticalis</name>
    <dbReference type="NCBI Taxonomy" id="2219043"/>
    <lineage>
        <taxon>Bacteria</taxon>
        <taxon>Bacillati</taxon>
        <taxon>Armatimonadota</taxon>
        <taxon>Armatimonadia</taxon>
        <taxon>Capsulimonadales</taxon>
        <taxon>Capsulimonadaceae</taxon>
        <taxon>Capsulimonas</taxon>
    </lineage>
</organism>
<comment type="subunit">
    <text evidence="4">Homotrimer.</text>
</comment>
<dbReference type="PANTHER" id="PTHR42680">
    <property type="entry name" value="DCTP DEAMINASE"/>
    <property type="match status" value="1"/>
</dbReference>
<dbReference type="InterPro" id="IPR011962">
    <property type="entry name" value="dCTP_deaminase"/>
</dbReference>
<feature type="binding site" evidence="4">
    <location>
        <position position="162"/>
    </location>
    <ligand>
        <name>dCTP</name>
        <dbReference type="ChEBI" id="CHEBI:61481"/>
    </ligand>
</feature>
<dbReference type="Gene3D" id="2.70.40.10">
    <property type="match status" value="1"/>
</dbReference>
<dbReference type="CDD" id="cd07557">
    <property type="entry name" value="trimeric_dUTPase"/>
    <property type="match status" value="1"/>
</dbReference>
<dbReference type="OrthoDB" id="9780956at2"/>
<gene>
    <name evidence="4 5" type="primary">dcd</name>
    <name evidence="5" type="ORF">CCAX7_27270</name>
</gene>
<comment type="similarity">
    <text evidence="4">Belongs to the dCTP deaminase family.</text>
</comment>
<dbReference type="GO" id="GO:0008829">
    <property type="term" value="F:dCTP deaminase activity"/>
    <property type="evidence" value="ECO:0007669"/>
    <property type="project" value="InterPro"/>
</dbReference>
<keyword evidence="3 4" id="KW-0546">Nucleotide metabolism</keyword>
<dbReference type="FunFam" id="2.70.40.10:FF:000005">
    <property type="entry name" value="dCTP deaminase, dUMP-forming"/>
    <property type="match status" value="1"/>
</dbReference>
<dbReference type="Pfam" id="PF22769">
    <property type="entry name" value="DCD"/>
    <property type="match status" value="1"/>
</dbReference>
<dbReference type="HAMAP" id="MF_00146">
    <property type="entry name" value="dCTP_deaminase"/>
    <property type="match status" value="1"/>
</dbReference>
<dbReference type="GO" id="GO:0006226">
    <property type="term" value="P:dUMP biosynthetic process"/>
    <property type="evidence" value="ECO:0007669"/>
    <property type="project" value="UniProtKB-UniRule"/>
</dbReference>
<dbReference type="SUPFAM" id="SSF51283">
    <property type="entry name" value="dUTPase-like"/>
    <property type="match status" value="1"/>
</dbReference>
<keyword evidence="2 4" id="KW-0378">Hydrolase</keyword>
<dbReference type="InterPro" id="IPR036157">
    <property type="entry name" value="dUTPase-like_sf"/>
</dbReference>
<proteinExistence type="inferred from homology"/>
<feature type="binding site" evidence="4">
    <location>
        <begin position="101"/>
        <end position="106"/>
    </location>
    <ligand>
        <name>dCTP</name>
        <dbReference type="ChEBI" id="CHEBI:61481"/>
    </ligand>
</feature>
<evidence type="ECO:0000256" key="1">
    <source>
        <dbReference type="ARBA" id="ARBA00022741"/>
    </source>
</evidence>
<sequence>MILSDRSIKEGVAAGRITITPYDESLVQPASIDIRLDHRFRVFRNYKYSAIDPKAAQDGLTEMVTAEEGSPFVIHPGEFILASTLESIALGDDLVARLEGKSSLGRLGLVVHATAGYIDPGFEGHITLELSNVANLPILLYPGMKVGQISFFAMSTPADRPYGHPDLGSKYKGQSVPTASRMHMNFPDGEETHG</sequence>
<dbReference type="PANTHER" id="PTHR42680:SF3">
    <property type="entry name" value="DCTP DEAMINASE"/>
    <property type="match status" value="1"/>
</dbReference>
<feature type="active site" description="Proton donor/acceptor" evidence="4">
    <location>
        <position position="129"/>
    </location>
</feature>
<reference evidence="5 6" key="1">
    <citation type="journal article" date="2019" name="Int. J. Syst. Evol. Microbiol.">
        <title>Capsulimonas corticalis gen. nov., sp. nov., an aerobic capsulated bacterium, of a novel bacterial order, Capsulimonadales ord. nov., of the class Armatimonadia of the phylum Armatimonadetes.</title>
        <authorList>
            <person name="Li J."/>
            <person name="Kudo C."/>
            <person name="Tonouchi A."/>
        </authorList>
    </citation>
    <scope>NUCLEOTIDE SEQUENCE [LARGE SCALE GENOMIC DNA]</scope>
    <source>
        <strain evidence="5 6">AX-7</strain>
    </source>
</reference>
<comment type="function">
    <text evidence="4">Bifunctional enzyme that catalyzes both the deamination of dCTP to dUTP and the hydrolysis of dUTP to dUMP without releasing the toxic dUTP intermediate.</text>
</comment>
<evidence type="ECO:0000313" key="5">
    <source>
        <dbReference type="EMBL" id="BDI30676.1"/>
    </source>
</evidence>
<dbReference type="RefSeq" id="WP_119320726.1">
    <property type="nucleotide sequence ID" value="NZ_AP025739.1"/>
</dbReference>
<dbReference type="InterPro" id="IPR033704">
    <property type="entry name" value="dUTPase_trimeric"/>
</dbReference>
<dbReference type="GO" id="GO:0015949">
    <property type="term" value="P:nucleobase-containing small molecule interconversion"/>
    <property type="evidence" value="ECO:0007669"/>
    <property type="project" value="TreeGrafter"/>
</dbReference>
<feature type="binding site" evidence="4">
    <location>
        <position position="170"/>
    </location>
    <ligand>
        <name>dCTP</name>
        <dbReference type="ChEBI" id="CHEBI:61481"/>
    </ligand>
</feature>
<dbReference type="Proteomes" id="UP000287394">
    <property type="component" value="Chromosome"/>
</dbReference>
<feature type="binding site" evidence="4">
    <location>
        <begin position="127"/>
        <end position="129"/>
    </location>
    <ligand>
        <name>dCTP</name>
        <dbReference type="ChEBI" id="CHEBI:61481"/>
    </ligand>
</feature>
<accession>A0A402CTN9</accession>
<feature type="binding site" evidence="4">
    <location>
        <position position="174"/>
    </location>
    <ligand>
        <name>dCTP</name>
        <dbReference type="ChEBI" id="CHEBI:61481"/>
    </ligand>
</feature>
<evidence type="ECO:0000256" key="3">
    <source>
        <dbReference type="ARBA" id="ARBA00023080"/>
    </source>
</evidence>
<feature type="binding site" evidence="4">
    <location>
        <position position="119"/>
    </location>
    <ligand>
        <name>dCTP</name>
        <dbReference type="ChEBI" id="CHEBI:61481"/>
    </ligand>
</feature>
<feature type="binding site" evidence="4">
    <location>
        <position position="148"/>
    </location>
    <ligand>
        <name>dCTP</name>
        <dbReference type="ChEBI" id="CHEBI:61481"/>
    </ligand>
</feature>
<evidence type="ECO:0000256" key="2">
    <source>
        <dbReference type="ARBA" id="ARBA00022801"/>
    </source>
</evidence>
<dbReference type="GO" id="GO:0000166">
    <property type="term" value="F:nucleotide binding"/>
    <property type="evidence" value="ECO:0007669"/>
    <property type="project" value="UniProtKB-KW"/>
</dbReference>
<dbReference type="EMBL" id="AP025739">
    <property type="protein sequence ID" value="BDI30676.1"/>
    <property type="molecule type" value="Genomic_DNA"/>
</dbReference>
<evidence type="ECO:0000313" key="6">
    <source>
        <dbReference type="Proteomes" id="UP000287394"/>
    </source>
</evidence>
<dbReference type="AlphaFoldDB" id="A0A402CTN9"/>
<comment type="pathway">
    <text evidence="4">Pyrimidine metabolism; dUMP biosynthesis; dUMP from dCTP: step 1/1.</text>
</comment>
<dbReference type="NCBIfam" id="TIGR02274">
    <property type="entry name" value="dCTP_deam"/>
    <property type="match status" value="1"/>
</dbReference>
<feature type="site" description="Important for bifunctional activity" evidence="4">
    <location>
        <begin position="116"/>
        <end position="117"/>
    </location>
</feature>
<keyword evidence="6" id="KW-1185">Reference proteome</keyword>
<comment type="catalytic activity">
    <reaction evidence="4">
        <text>dCTP + 2 H2O = dUMP + NH4(+) + diphosphate</text>
        <dbReference type="Rhea" id="RHEA:19205"/>
        <dbReference type="ChEBI" id="CHEBI:15377"/>
        <dbReference type="ChEBI" id="CHEBI:28938"/>
        <dbReference type="ChEBI" id="CHEBI:33019"/>
        <dbReference type="ChEBI" id="CHEBI:61481"/>
        <dbReference type="ChEBI" id="CHEBI:246422"/>
        <dbReference type="EC" id="3.5.4.30"/>
    </reaction>
</comment>
<dbReference type="KEGG" id="ccot:CCAX7_27270"/>
<evidence type="ECO:0000256" key="4">
    <source>
        <dbReference type="HAMAP-Rule" id="MF_00146"/>
    </source>
</evidence>
<name>A0A402CTN9_9BACT</name>
<dbReference type="GO" id="GO:0006229">
    <property type="term" value="P:dUTP biosynthetic process"/>
    <property type="evidence" value="ECO:0007669"/>
    <property type="project" value="InterPro"/>
</dbReference>
<keyword evidence="1 4" id="KW-0547">Nucleotide-binding</keyword>
<dbReference type="GO" id="GO:0033973">
    <property type="term" value="F:dCTP deaminase (dUMP-forming) activity"/>
    <property type="evidence" value="ECO:0007669"/>
    <property type="project" value="UniProtKB-UniRule"/>
</dbReference>
<dbReference type="EC" id="3.5.4.30" evidence="4"/>